<dbReference type="Proteomes" id="UP000076858">
    <property type="component" value="Unassembled WGS sequence"/>
</dbReference>
<comment type="caution">
    <text evidence="2">The sequence shown here is derived from an EMBL/GenBank/DDBJ whole genome shotgun (WGS) entry which is preliminary data.</text>
</comment>
<feature type="compositionally biased region" description="Basic and acidic residues" evidence="1">
    <location>
        <begin position="73"/>
        <end position="86"/>
    </location>
</feature>
<dbReference type="AlphaFoldDB" id="A0A164TSI6"/>
<feature type="compositionally biased region" description="Low complexity" evidence="1">
    <location>
        <begin position="40"/>
        <end position="61"/>
    </location>
</feature>
<protein>
    <submittedName>
        <fullName evidence="2">Uncharacterized protein</fullName>
    </submittedName>
</protein>
<organism evidence="2 3">
    <name type="scientific">Daphnia magna</name>
    <dbReference type="NCBI Taxonomy" id="35525"/>
    <lineage>
        <taxon>Eukaryota</taxon>
        <taxon>Metazoa</taxon>
        <taxon>Ecdysozoa</taxon>
        <taxon>Arthropoda</taxon>
        <taxon>Crustacea</taxon>
        <taxon>Branchiopoda</taxon>
        <taxon>Diplostraca</taxon>
        <taxon>Cladocera</taxon>
        <taxon>Anomopoda</taxon>
        <taxon>Daphniidae</taxon>
        <taxon>Daphnia</taxon>
    </lineage>
</organism>
<reference evidence="2 3" key="1">
    <citation type="submission" date="2016-03" db="EMBL/GenBank/DDBJ databases">
        <title>EvidentialGene: Evidence-directed Construction of Genes on Genomes.</title>
        <authorList>
            <person name="Gilbert D.G."/>
            <person name="Choi J.-H."/>
            <person name="Mockaitis K."/>
            <person name="Colbourne J."/>
            <person name="Pfrender M."/>
        </authorList>
    </citation>
    <scope>NUCLEOTIDE SEQUENCE [LARGE SCALE GENOMIC DNA]</scope>
    <source>
        <strain evidence="2 3">Xinb3</strain>
        <tissue evidence="2">Complete organism</tissue>
    </source>
</reference>
<feature type="compositionally biased region" description="Basic residues" evidence="1">
    <location>
        <begin position="62"/>
        <end position="72"/>
    </location>
</feature>
<feature type="compositionally biased region" description="Basic residues" evidence="1">
    <location>
        <begin position="87"/>
        <end position="99"/>
    </location>
</feature>
<evidence type="ECO:0000313" key="3">
    <source>
        <dbReference type="Proteomes" id="UP000076858"/>
    </source>
</evidence>
<accession>A0A164TSI6</accession>
<feature type="region of interest" description="Disordered" evidence="1">
    <location>
        <begin position="40"/>
        <end position="121"/>
    </location>
</feature>
<evidence type="ECO:0000313" key="2">
    <source>
        <dbReference type="EMBL" id="KZS10712.1"/>
    </source>
</evidence>
<proteinExistence type="predicted"/>
<dbReference type="EMBL" id="LRGB01001728">
    <property type="protein sequence ID" value="KZS10712.1"/>
    <property type="molecule type" value="Genomic_DNA"/>
</dbReference>
<keyword evidence="3" id="KW-1185">Reference proteome</keyword>
<gene>
    <name evidence="2" type="ORF">APZ42_024738</name>
</gene>
<sequence>MWMVLAGVERVLSWWSGSGFLPGQYVLFICLSLASVIGMPSGSSDPSASTASSSSSESGATRRPRHRYHNRSRSLDQSRSAGEEHRRSRYRSSRSRSSGRSHSADQEEIQLDGSEPRKSQLPTEVENVAALPPAKDFCLDQARSKELRGCISMPDAEGSEQDHEGRNGESWFPTVLELVGEPTLVLPTAGILMGPLGQGHPLAGSLIQIAWRLSGKISKLLAFRKKWSNYSCSRGVSELAGLAHNSIVIDATGAKLSLAMPGISQRSGAPLHVLSLKRLVLRQAALRDPIKRLGHRRKPVIGKGEACQEATAIKFVYIWFSYLLESFTGGSEVAA</sequence>
<name>A0A164TSI6_9CRUS</name>
<evidence type="ECO:0000256" key="1">
    <source>
        <dbReference type="SAM" id="MobiDB-lite"/>
    </source>
</evidence>